<evidence type="ECO:0000256" key="1">
    <source>
        <dbReference type="ARBA" id="ARBA00004651"/>
    </source>
</evidence>
<feature type="transmembrane region" description="Helical" evidence="8">
    <location>
        <begin position="98"/>
        <end position="119"/>
    </location>
</feature>
<keyword evidence="6 8" id="KW-1133">Transmembrane helix</keyword>
<dbReference type="STRING" id="36842.SAMN02194393_00675"/>
<keyword evidence="4" id="KW-1003">Cell membrane</keyword>
<comment type="subcellular location">
    <subcellularLocation>
        <location evidence="1">Cell membrane</location>
        <topology evidence="1">Multi-pass membrane protein</topology>
    </subcellularLocation>
</comment>
<evidence type="ECO:0000256" key="5">
    <source>
        <dbReference type="ARBA" id="ARBA00022692"/>
    </source>
</evidence>
<dbReference type="AlphaFoldDB" id="A0A1T5IRQ6"/>
<name>A0A1T5IRQ6_9FIRM</name>
<dbReference type="RefSeq" id="WP_170917252.1">
    <property type="nucleotide sequence ID" value="NZ_FUZT01000001.1"/>
</dbReference>
<evidence type="ECO:0000256" key="8">
    <source>
        <dbReference type="SAM" id="Phobius"/>
    </source>
</evidence>
<feature type="transmembrane region" description="Helical" evidence="8">
    <location>
        <begin position="65"/>
        <end position="86"/>
    </location>
</feature>
<gene>
    <name evidence="9" type="ORF">SAMN02194393_00675</name>
</gene>
<evidence type="ECO:0000313" key="10">
    <source>
        <dbReference type="Proteomes" id="UP000190285"/>
    </source>
</evidence>
<reference evidence="9 10" key="1">
    <citation type="submission" date="2017-02" db="EMBL/GenBank/DDBJ databases">
        <authorList>
            <person name="Peterson S.W."/>
        </authorList>
    </citation>
    <scope>NUCLEOTIDE SEQUENCE [LARGE SCALE GENOMIC DNA]</scope>
    <source>
        <strain evidence="9 10">M1</strain>
    </source>
</reference>
<proteinExistence type="inferred from homology"/>
<accession>A0A1T5IRQ6</accession>
<feature type="transmembrane region" description="Helical" evidence="8">
    <location>
        <begin position="198"/>
        <end position="218"/>
    </location>
</feature>
<dbReference type="GO" id="GO:0055085">
    <property type="term" value="P:transmembrane transport"/>
    <property type="evidence" value="ECO:0007669"/>
    <property type="project" value="InterPro"/>
</dbReference>
<dbReference type="InterPro" id="IPR004776">
    <property type="entry name" value="Mem_transp_PIN-like"/>
</dbReference>
<evidence type="ECO:0000313" key="9">
    <source>
        <dbReference type="EMBL" id="SKC41830.1"/>
    </source>
</evidence>
<evidence type="ECO:0000256" key="7">
    <source>
        <dbReference type="ARBA" id="ARBA00023136"/>
    </source>
</evidence>
<keyword evidence="5 8" id="KW-0812">Transmembrane</keyword>
<dbReference type="Proteomes" id="UP000190285">
    <property type="component" value="Unassembled WGS sequence"/>
</dbReference>
<evidence type="ECO:0000256" key="4">
    <source>
        <dbReference type="ARBA" id="ARBA00022475"/>
    </source>
</evidence>
<dbReference type="Gene3D" id="1.20.1530.20">
    <property type="match status" value="1"/>
</dbReference>
<feature type="transmembrane region" description="Helical" evidence="8">
    <location>
        <begin position="167"/>
        <end position="186"/>
    </location>
</feature>
<feature type="transmembrane region" description="Helical" evidence="8">
    <location>
        <begin position="125"/>
        <end position="147"/>
    </location>
</feature>
<feature type="transmembrane region" description="Helical" evidence="8">
    <location>
        <begin position="6"/>
        <end position="22"/>
    </location>
</feature>
<dbReference type="Pfam" id="PF03547">
    <property type="entry name" value="Mem_trans"/>
    <property type="match status" value="1"/>
</dbReference>
<dbReference type="PANTHER" id="PTHR36838">
    <property type="entry name" value="AUXIN EFFLUX CARRIER FAMILY PROTEIN"/>
    <property type="match status" value="1"/>
</dbReference>
<keyword evidence="7 8" id="KW-0472">Membrane</keyword>
<sequence length="311" mass="34800">MFNGLNSVLTIFIMIGTGFILTKKGVFNTDTSKLFSKIVVNISLPLMMIINIPMRFSKEKLFESLNGIIVAFLSILIAYIIAVITANIFRIDNNKKGIFYVMFAFSNSIFIGLPVNISLFGEDSAIYVFLFYLANTCLFWTLGIYYIKKSGSNAKKSFSKLDSLRKIFSPPFLGFLIGIILVLLEIELPGFMVNSFRYIGNLTTPLSMFFIGIVISSINIKEMKLDLTSSLILIGKLLITPFVMFLCLKLFELPILLGKVFIIEAAMPIITQAALVSEFYGADSKYVSYMVGLSTVLMILIIPVYSLILVR</sequence>
<evidence type="ECO:0000256" key="2">
    <source>
        <dbReference type="ARBA" id="ARBA00010145"/>
    </source>
</evidence>
<feature type="transmembrane region" description="Helical" evidence="8">
    <location>
        <begin position="34"/>
        <end position="53"/>
    </location>
</feature>
<feature type="transmembrane region" description="Helical" evidence="8">
    <location>
        <begin position="286"/>
        <end position="310"/>
    </location>
</feature>
<evidence type="ECO:0000256" key="6">
    <source>
        <dbReference type="ARBA" id="ARBA00022989"/>
    </source>
</evidence>
<keyword evidence="3" id="KW-0813">Transport</keyword>
<protein>
    <submittedName>
        <fullName evidence="9">Uncharacterized protein</fullName>
    </submittedName>
</protein>
<organism evidence="9 10">
    <name type="scientific">Maledivibacter halophilus</name>
    <dbReference type="NCBI Taxonomy" id="36842"/>
    <lineage>
        <taxon>Bacteria</taxon>
        <taxon>Bacillati</taxon>
        <taxon>Bacillota</taxon>
        <taxon>Clostridia</taxon>
        <taxon>Peptostreptococcales</taxon>
        <taxon>Caminicellaceae</taxon>
        <taxon>Maledivibacter</taxon>
    </lineage>
</organism>
<dbReference type="GO" id="GO:0005886">
    <property type="term" value="C:plasma membrane"/>
    <property type="evidence" value="ECO:0007669"/>
    <property type="project" value="UniProtKB-SubCell"/>
</dbReference>
<evidence type="ECO:0000256" key="3">
    <source>
        <dbReference type="ARBA" id="ARBA00022448"/>
    </source>
</evidence>
<dbReference type="EMBL" id="FUZT01000001">
    <property type="protein sequence ID" value="SKC41830.1"/>
    <property type="molecule type" value="Genomic_DNA"/>
</dbReference>
<dbReference type="PANTHER" id="PTHR36838:SF1">
    <property type="entry name" value="SLR1864 PROTEIN"/>
    <property type="match status" value="1"/>
</dbReference>
<dbReference type="InterPro" id="IPR038770">
    <property type="entry name" value="Na+/solute_symporter_sf"/>
</dbReference>
<keyword evidence="10" id="KW-1185">Reference proteome</keyword>
<comment type="similarity">
    <text evidence="2">Belongs to the auxin efflux carrier (TC 2.A.69) family.</text>
</comment>
<feature type="transmembrane region" description="Helical" evidence="8">
    <location>
        <begin position="230"/>
        <end position="251"/>
    </location>
</feature>